<gene>
    <name evidence="4" type="ORF">K505DRAFT_67837</name>
</gene>
<proteinExistence type="predicted"/>
<accession>A0A6A6X4L4</accession>
<dbReference type="Pfam" id="PF24320">
    <property type="entry name" value="DUF7492"/>
    <property type="match status" value="1"/>
</dbReference>
<dbReference type="AlphaFoldDB" id="A0A6A6X4L4"/>
<name>A0A6A6X4L4_9PLEO</name>
<dbReference type="EMBL" id="MU002026">
    <property type="protein sequence ID" value="KAF2791306.1"/>
    <property type="molecule type" value="Genomic_DNA"/>
</dbReference>
<evidence type="ECO:0000259" key="3">
    <source>
        <dbReference type="Pfam" id="PF24320"/>
    </source>
</evidence>
<feature type="chain" id="PRO_5025455173" description="DUF7492 domain-containing protein" evidence="2">
    <location>
        <begin position="22"/>
        <end position="415"/>
    </location>
</feature>
<feature type="domain" description="DUF7492" evidence="3">
    <location>
        <begin position="20"/>
        <end position="294"/>
    </location>
</feature>
<sequence length="415" mass="45404">MMRGVLATAVLALGIVPTVLGHSWITQMRTLDKNGKYVGEYGYPRNFIATSDPGYNGELSMVFLNPPLAQQPPFINFDNTLCHPNQTKPVQSSSNKYPRLQAHPGAWMSLRYAENGHVSNPSPLNGHVPGTLDLGRRPNGGTVFVFGTTEPKEDERIANVIQWTKDGKGGDKRGVLLASNDYDDGRCYQVNESPVTKERMAQTKNYAMGQLDGPGNFELLCETNVQMPKDAAVGKPYTLYWVWQWGMDPKANPTFPKGKDEYYTTCMDVDVVDTIKLDTNAKFALAQQDAMDKAVSNFKSRTALIQDPLKAEVGDLFKSDPSQSGAVPSLKPTKTAGAPFKNTTSTALQVPTLTKRPGDKPTVLPGDDDVLTITVTERVTVTAPAVTSLITARPEHLSRHNGAKFRGRLFTTVIA</sequence>
<keyword evidence="2" id="KW-0732">Signal</keyword>
<dbReference type="OrthoDB" id="64281at2759"/>
<dbReference type="Proteomes" id="UP000799757">
    <property type="component" value="Unassembled WGS sequence"/>
</dbReference>
<evidence type="ECO:0000313" key="5">
    <source>
        <dbReference type="Proteomes" id="UP000799757"/>
    </source>
</evidence>
<keyword evidence="5" id="KW-1185">Reference proteome</keyword>
<evidence type="ECO:0000313" key="4">
    <source>
        <dbReference type="EMBL" id="KAF2791306.1"/>
    </source>
</evidence>
<evidence type="ECO:0000256" key="1">
    <source>
        <dbReference type="SAM" id="MobiDB-lite"/>
    </source>
</evidence>
<dbReference type="InterPro" id="IPR055915">
    <property type="entry name" value="DUF7492"/>
</dbReference>
<feature type="region of interest" description="Disordered" evidence="1">
    <location>
        <begin position="320"/>
        <end position="341"/>
    </location>
</feature>
<organism evidence="4 5">
    <name type="scientific">Melanomma pulvis-pyrius CBS 109.77</name>
    <dbReference type="NCBI Taxonomy" id="1314802"/>
    <lineage>
        <taxon>Eukaryota</taxon>
        <taxon>Fungi</taxon>
        <taxon>Dikarya</taxon>
        <taxon>Ascomycota</taxon>
        <taxon>Pezizomycotina</taxon>
        <taxon>Dothideomycetes</taxon>
        <taxon>Pleosporomycetidae</taxon>
        <taxon>Pleosporales</taxon>
        <taxon>Melanommataceae</taxon>
        <taxon>Melanomma</taxon>
    </lineage>
</organism>
<protein>
    <recommendedName>
        <fullName evidence="3">DUF7492 domain-containing protein</fullName>
    </recommendedName>
</protein>
<feature type="signal peptide" evidence="2">
    <location>
        <begin position="1"/>
        <end position="21"/>
    </location>
</feature>
<reference evidence="4" key="1">
    <citation type="journal article" date="2020" name="Stud. Mycol.">
        <title>101 Dothideomycetes genomes: a test case for predicting lifestyles and emergence of pathogens.</title>
        <authorList>
            <person name="Haridas S."/>
            <person name="Albert R."/>
            <person name="Binder M."/>
            <person name="Bloem J."/>
            <person name="Labutti K."/>
            <person name="Salamov A."/>
            <person name="Andreopoulos B."/>
            <person name="Baker S."/>
            <person name="Barry K."/>
            <person name="Bills G."/>
            <person name="Bluhm B."/>
            <person name="Cannon C."/>
            <person name="Castanera R."/>
            <person name="Culley D."/>
            <person name="Daum C."/>
            <person name="Ezra D."/>
            <person name="Gonzalez J."/>
            <person name="Henrissat B."/>
            <person name="Kuo A."/>
            <person name="Liang C."/>
            <person name="Lipzen A."/>
            <person name="Lutzoni F."/>
            <person name="Magnuson J."/>
            <person name="Mondo S."/>
            <person name="Nolan M."/>
            <person name="Ohm R."/>
            <person name="Pangilinan J."/>
            <person name="Park H.-J."/>
            <person name="Ramirez L."/>
            <person name="Alfaro M."/>
            <person name="Sun H."/>
            <person name="Tritt A."/>
            <person name="Yoshinaga Y."/>
            <person name="Zwiers L.-H."/>
            <person name="Turgeon B."/>
            <person name="Goodwin S."/>
            <person name="Spatafora J."/>
            <person name="Crous P."/>
            <person name="Grigoriev I."/>
        </authorList>
    </citation>
    <scope>NUCLEOTIDE SEQUENCE</scope>
    <source>
        <strain evidence="4">CBS 109.77</strain>
    </source>
</reference>
<evidence type="ECO:0000256" key="2">
    <source>
        <dbReference type="SAM" id="SignalP"/>
    </source>
</evidence>